<dbReference type="GO" id="GO:0051301">
    <property type="term" value="P:cell division"/>
    <property type="evidence" value="ECO:0007669"/>
    <property type="project" value="UniProtKB-KW"/>
</dbReference>
<comment type="catalytic activity">
    <reaction evidence="11 12">
        <text>phosphoenolpyruvate + UDP-N-acetyl-alpha-D-glucosamine = UDP-N-acetyl-3-O-(1-carboxyvinyl)-alpha-D-glucosamine + phosphate</text>
        <dbReference type="Rhea" id="RHEA:18681"/>
        <dbReference type="ChEBI" id="CHEBI:43474"/>
        <dbReference type="ChEBI" id="CHEBI:57705"/>
        <dbReference type="ChEBI" id="CHEBI:58702"/>
        <dbReference type="ChEBI" id="CHEBI:68483"/>
        <dbReference type="EC" id="2.5.1.7"/>
    </reaction>
</comment>
<evidence type="ECO:0000256" key="9">
    <source>
        <dbReference type="ARBA" id="ARBA00023316"/>
    </source>
</evidence>
<dbReference type="InterPro" id="IPR001986">
    <property type="entry name" value="Enolpyruvate_Tfrase_dom"/>
</dbReference>
<keyword evidence="4 12" id="KW-0132">Cell division</keyword>
<feature type="domain" description="Enolpyruvate transferase" evidence="13">
    <location>
        <begin position="16"/>
        <end position="421"/>
    </location>
</feature>
<dbReference type="NCBIfam" id="TIGR01072">
    <property type="entry name" value="murA"/>
    <property type="match status" value="1"/>
</dbReference>
<keyword evidence="7 12" id="KW-0573">Peptidoglycan synthesis</keyword>
<dbReference type="Gene3D" id="3.65.10.10">
    <property type="entry name" value="Enolpyruvate transferase domain"/>
    <property type="match status" value="2"/>
</dbReference>
<dbReference type="Pfam" id="PF00275">
    <property type="entry name" value="EPSP_synthase"/>
    <property type="match status" value="1"/>
</dbReference>
<organism evidence="14 15">
    <name type="scientific">Marinitoga piezophila (strain DSM 14283 / JCM 11233 / KA3)</name>
    <dbReference type="NCBI Taxonomy" id="443254"/>
    <lineage>
        <taxon>Bacteria</taxon>
        <taxon>Thermotogati</taxon>
        <taxon>Thermotogota</taxon>
        <taxon>Thermotogae</taxon>
        <taxon>Petrotogales</taxon>
        <taxon>Petrotogaceae</taxon>
        <taxon>Marinitoga</taxon>
    </lineage>
</organism>
<feature type="binding site" evidence="12">
    <location>
        <position position="102"/>
    </location>
    <ligand>
        <name>UDP-N-acetyl-alpha-D-glucosamine</name>
        <dbReference type="ChEBI" id="CHEBI:57705"/>
    </ligand>
</feature>
<dbReference type="EMBL" id="CP003257">
    <property type="protein sequence ID" value="AEX84496.1"/>
    <property type="molecule type" value="Genomic_DNA"/>
</dbReference>
<dbReference type="UniPathway" id="UPA00219"/>
<dbReference type="eggNOG" id="COG0766">
    <property type="taxonomic scope" value="Bacteria"/>
</dbReference>
<dbReference type="InterPro" id="IPR036968">
    <property type="entry name" value="Enolpyruvate_Tfrase_sf"/>
</dbReference>
<dbReference type="AlphaFoldDB" id="H2J2Q2"/>
<dbReference type="PANTHER" id="PTHR43783">
    <property type="entry name" value="UDP-N-ACETYLGLUCOSAMINE 1-CARBOXYVINYLTRANSFERASE"/>
    <property type="match status" value="1"/>
</dbReference>
<feature type="binding site" evidence="12">
    <location>
        <position position="342"/>
    </location>
    <ligand>
        <name>UDP-N-acetyl-alpha-D-glucosamine</name>
        <dbReference type="ChEBI" id="CHEBI:57705"/>
    </ligand>
</feature>
<dbReference type="HOGENOM" id="CLU_027387_0_0_0"/>
<dbReference type="GO" id="GO:0071555">
    <property type="term" value="P:cell wall organization"/>
    <property type="evidence" value="ECO:0007669"/>
    <property type="project" value="UniProtKB-KW"/>
</dbReference>
<dbReference type="HAMAP" id="MF_00111">
    <property type="entry name" value="MurA"/>
    <property type="match status" value="1"/>
</dbReference>
<dbReference type="InterPro" id="IPR005750">
    <property type="entry name" value="UDP_GlcNAc_COvinyl_MurA"/>
</dbReference>
<dbReference type="GO" id="GO:0019277">
    <property type="term" value="P:UDP-N-acetylgalactosamine biosynthetic process"/>
    <property type="evidence" value="ECO:0007669"/>
    <property type="project" value="InterPro"/>
</dbReference>
<evidence type="ECO:0000256" key="10">
    <source>
        <dbReference type="ARBA" id="ARBA00038367"/>
    </source>
</evidence>
<evidence type="ECO:0000256" key="4">
    <source>
        <dbReference type="ARBA" id="ARBA00022618"/>
    </source>
</evidence>
<evidence type="ECO:0000256" key="2">
    <source>
        <dbReference type="ARBA" id="ARBA00004752"/>
    </source>
</evidence>
<dbReference type="GO" id="GO:0009252">
    <property type="term" value="P:peptidoglycan biosynthetic process"/>
    <property type="evidence" value="ECO:0007669"/>
    <property type="project" value="UniProtKB-UniRule"/>
</dbReference>
<keyword evidence="12" id="KW-0670">Pyruvate</keyword>
<evidence type="ECO:0000256" key="1">
    <source>
        <dbReference type="ARBA" id="ARBA00004496"/>
    </source>
</evidence>
<feature type="active site" description="Proton donor" evidence="12">
    <location>
        <position position="126"/>
    </location>
</feature>
<evidence type="ECO:0000256" key="11">
    <source>
        <dbReference type="ARBA" id="ARBA00047527"/>
    </source>
</evidence>
<comment type="pathway">
    <text evidence="2 12">Cell wall biogenesis; peptidoglycan biosynthesis.</text>
</comment>
<keyword evidence="5 12" id="KW-0808">Transferase</keyword>
<dbReference type="Proteomes" id="UP000007161">
    <property type="component" value="Chromosome"/>
</dbReference>
<dbReference type="STRING" id="443254.Marpi_0036"/>
<accession>H2J2Q2</accession>
<keyword evidence="6 12" id="KW-0133">Cell shape</keyword>
<dbReference type="PANTHER" id="PTHR43783:SF1">
    <property type="entry name" value="UDP-N-ACETYLGLUCOSAMINE 1-CARBOXYVINYLTRANSFERASE"/>
    <property type="match status" value="1"/>
</dbReference>
<comment type="subcellular location">
    <subcellularLocation>
        <location evidence="1 12">Cytoplasm</location>
    </subcellularLocation>
</comment>
<evidence type="ECO:0000313" key="15">
    <source>
        <dbReference type="Proteomes" id="UP000007161"/>
    </source>
</evidence>
<keyword evidence="15" id="KW-1185">Reference proteome</keyword>
<proteinExistence type="inferred from homology"/>
<evidence type="ECO:0000256" key="7">
    <source>
        <dbReference type="ARBA" id="ARBA00022984"/>
    </source>
</evidence>
<reference evidence="15" key="2">
    <citation type="submission" date="2012-01" db="EMBL/GenBank/DDBJ databases">
        <title>Complete sequence of chromosome of Marinitoga piezophila KA3.</title>
        <authorList>
            <person name="Lucas S."/>
            <person name="Han J."/>
            <person name="Lapidus A."/>
            <person name="Cheng J.-F."/>
            <person name="Goodwin L."/>
            <person name="Pitluck S."/>
            <person name="Peters L."/>
            <person name="Mikhailova N."/>
            <person name="Teshima H."/>
            <person name="Detter J.C."/>
            <person name="Han C."/>
            <person name="Tapia R."/>
            <person name="Land M."/>
            <person name="Hauser L."/>
            <person name="Kyrpides N."/>
            <person name="Ivanova N."/>
            <person name="Pagani I."/>
            <person name="Jebbar M."/>
            <person name="Vannier P."/>
            <person name="Oger P."/>
            <person name="Cario A."/>
            <person name="Bartlett D."/>
            <person name="Noll K.M."/>
            <person name="Woyke T."/>
        </authorList>
    </citation>
    <scope>NUCLEOTIDE SEQUENCE [LARGE SCALE GENOMIC DNA]</scope>
    <source>
        <strain evidence="15">DSM 14283 / JCM 11233 / KA3</strain>
    </source>
</reference>
<evidence type="ECO:0000256" key="3">
    <source>
        <dbReference type="ARBA" id="ARBA00022490"/>
    </source>
</evidence>
<keyword evidence="3 12" id="KW-0963">Cytoplasm</keyword>
<evidence type="ECO:0000256" key="12">
    <source>
        <dbReference type="HAMAP-Rule" id="MF_00111"/>
    </source>
</evidence>
<sequence>MKHRLEIETMGKMKVAGPQYANGEITISGSKNSALPILAATILTDEKVILHNIPNLADVNTMIEILENTGKKVTWENSTLVIEKGEEKINSILPYGPVRKMRASFNVLGPLTIRNGYAKVALPGGCSIGVRPVNFHLEGLKKLGIESKIEHGYTNSKFTENNHQKKIHISLPFPSVGATEHLITTAVMLKDTETILTNCAQEPEIVDLCNFLISMGARIEGQGSSNIKIYGTDRLYGTEYTIIPDRIEAGTYAILGAILGGKVTLNNVIEDHLFSLLDIFEKLGIHYEFKNNTLIVSGISKMELTPVDVETSTFPGFPTDLQPQLMVLLSLIPGRSSITENVFKTRFNHVDELNRMGAKIFVESNTAIITGVTKLSGAPLEATDLRASAALLIAALAAEGETVINNVDHIFRGYEKLFDKLEKLNLSVEYFE</sequence>
<dbReference type="InterPro" id="IPR050068">
    <property type="entry name" value="MurA_subfamily"/>
</dbReference>
<comment type="caution">
    <text evidence="12">Lacks conserved residue(s) required for the propagation of feature annotation.</text>
</comment>
<comment type="similarity">
    <text evidence="10 12">Belongs to the EPSP synthase family. MurA subfamily.</text>
</comment>
<evidence type="ECO:0000256" key="5">
    <source>
        <dbReference type="ARBA" id="ARBA00022679"/>
    </source>
</evidence>
<comment type="function">
    <text evidence="12">Cell wall formation. Adds enolpyruvyl to UDP-N-acetylglucosamine.</text>
</comment>
<dbReference type="EC" id="2.5.1.7" evidence="12"/>
<keyword evidence="8 12" id="KW-0131">Cell cycle</keyword>
<dbReference type="InterPro" id="IPR013792">
    <property type="entry name" value="RNA3'P_cycl/enolpyr_Trfase_a/b"/>
</dbReference>
<feature type="binding site" evidence="12">
    <location>
        <position position="320"/>
    </location>
    <ligand>
        <name>UDP-N-acetyl-alpha-D-glucosamine</name>
        <dbReference type="ChEBI" id="CHEBI:57705"/>
    </ligand>
</feature>
<protein>
    <recommendedName>
        <fullName evidence="12">UDP-N-acetylglucosamine 1-carboxyvinyltransferase</fullName>
        <ecNumber evidence="12">2.5.1.7</ecNumber>
    </recommendedName>
    <alternativeName>
        <fullName evidence="12">Enoylpyruvate transferase</fullName>
    </alternativeName>
    <alternativeName>
        <fullName evidence="12">UDP-N-acetylglucosamine enolpyruvyl transferase</fullName>
        <shortName evidence="12">EPT</shortName>
    </alternativeName>
</protein>
<dbReference type="GO" id="GO:0008760">
    <property type="term" value="F:UDP-N-acetylglucosamine 1-carboxyvinyltransferase activity"/>
    <property type="evidence" value="ECO:0007669"/>
    <property type="project" value="UniProtKB-UniRule"/>
</dbReference>
<dbReference type="SUPFAM" id="SSF55205">
    <property type="entry name" value="EPT/RTPC-like"/>
    <property type="match status" value="1"/>
</dbReference>
<dbReference type="NCBIfam" id="NF006873">
    <property type="entry name" value="PRK09369.1"/>
    <property type="match status" value="1"/>
</dbReference>
<dbReference type="CDD" id="cd01555">
    <property type="entry name" value="UdpNAET"/>
    <property type="match status" value="1"/>
</dbReference>
<evidence type="ECO:0000313" key="14">
    <source>
        <dbReference type="EMBL" id="AEX84496.1"/>
    </source>
</evidence>
<reference evidence="14 15" key="1">
    <citation type="journal article" date="2012" name="J. Bacteriol.">
        <title>Complete Genome Sequence of the Thermophilic, Piezophilic, Heterotrophic Bacterium Marinitoga piezophila KA3.</title>
        <authorList>
            <person name="Lucas S."/>
            <person name="Han J."/>
            <person name="Lapidus A."/>
            <person name="Cheng J.F."/>
            <person name="Goodwin L.A."/>
            <person name="Pitluck S."/>
            <person name="Peters L."/>
            <person name="Mikhailova N."/>
            <person name="Teshima H."/>
            <person name="Detter J.C."/>
            <person name="Han C."/>
            <person name="Tapia R."/>
            <person name="Land M."/>
            <person name="Hauser L."/>
            <person name="Kyrpides N.C."/>
            <person name="Ivanova N."/>
            <person name="Pagani I."/>
            <person name="Vannier P."/>
            <person name="Oger P."/>
            <person name="Bartlett D.H."/>
            <person name="Noll K.M."/>
            <person name="Woyke T."/>
            <person name="Jebbar M."/>
        </authorList>
    </citation>
    <scope>NUCLEOTIDE SEQUENCE [LARGE SCALE GENOMIC DNA]</scope>
    <source>
        <strain evidence="15">DSM 14283 / JCM 11233 / KA3</strain>
    </source>
</reference>
<dbReference type="KEGG" id="mpz:Marpi_0036"/>
<evidence type="ECO:0000259" key="13">
    <source>
        <dbReference type="Pfam" id="PF00275"/>
    </source>
</evidence>
<dbReference type="RefSeq" id="WP_014295568.1">
    <property type="nucleotide sequence ID" value="NC_016751.1"/>
</dbReference>
<gene>
    <name evidence="12" type="primary">murA</name>
    <name evidence="14" type="ordered locus">Marpi_0036</name>
</gene>
<feature type="binding site" evidence="12">
    <location>
        <begin position="31"/>
        <end position="32"/>
    </location>
    <ligand>
        <name>phosphoenolpyruvate</name>
        <dbReference type="ChEBI" id="CHEBI:58702"/>
    </ligand>
</feature>
<keyword evidence="9 12" id="KW-0961">Cell wall biogenesis/degradation</keyword>
<dbReference type="GO" id="GO:0005737">
    <property type="term" value="C:cytoplasm"/>
    <property type="evidence" value="ECO:0007669"/>
    <property type="project" value="UniProtKB-SubCell"/>
</dbReference>
<name>H2J2Q2_MARPK</name>
<dbReference type="GO" id="GO:0008360">
    <property type="term" value="P:regulation of cell shape"/>
    <property type="evidence" value="ECO:0007669"/>
    <property type="project" value="UniProtKB-KW"/>
</dbReference>
<feature type="modified residue" description="2-(S-cysteinyl)pyruvic acid O-phosphothioketal" evidence="12">
    <location>
        <position position="126"/>
    </location>
</feature>
<evidence type="ECO:0000256" key="8">
    <source>
        <dbReference type="ARBA" id="ARBA00023306"/>
    </source>
</evidence>
<evidence type="ECO:0000256" key="6">
    <source>
        <dbReference type="ARBA" id="ARBA00022960"/>
    </source>
</evidence>